<name>A0A848AVE5_9BACT</name>
<dbReference type="AlphaFoldDB" id="A0A848AVE5"/>
<sequence length="278" mass="29767">MRDTSPTSNSTATPAKISKRLKPSSARCTTPESVTVRSTIRSTATRSAATTASSARSVRSATATRATTASALNGSGGSPAIWSARLTVSTTPSAPKNTTGSNTVSAVIDVAGFEDDSITNGPGLRFVLFVQGCPHHCKGCHNPETWAFGEGCKYSVEEIHTRIRRNPLLRGVTFSGGEPFSQAAELARLGRLVKADGYELAVYTGFTFEELYAASSPAVHELLEQTDVLVDGRFELLKRNLLLRFRGSSNQRVLDVPASLRAGTAVEMPFGRWRTEGR</sequence>
<proteinExistence type="inferred from homology"/>
<keyword evidence="6" id="KW-0949">S-adenosyl-L-methionine</keyword>
<dbReference type="Proteomes" id="UP000576225">
    <property type="component" value="Unassembled WGS sequence"/>
</dbReference>
<gene>
    <name evidence="14" type="primary">nrdG</name>
    <name evidence="14" type="ORF">HF882_12605</name>
</gene>
<evidence type="ECO:0000256" key="2">
    <source>
        <dbReference type="ARBA" id="ARBA00003852"/>
    </source>
</evidence>
<keyword evidence="8" id="KW-0560">Oxidoreductase</keyword>
<comment type="cofactor">
    <cofactor evidence="1">
        <name>[4Fe-4S] cluster</name>
        <dbReference type="ChEBI" id="CHEBI:49883"/>
    </cofactor>
</comment>
<feature type="compositionally biased region" description="Low complexity" evidence="13">
    <location>
        <begin position="1"/>
        <end position="15"/>
    </location>
</feature>
<dbReference type="SUPFAM" id="SSF102114">
    <property type="entry name" value="Radical SAM enzymes"/>
    <property type="match status" value="1"/>
</dbReference>
<evidence type="ECO:0000313" key="14">
    <source>
        <dbReference type="EMBL" id="NMD87425.1"/>
    </source>
</evidence>
<evidence type="ECO:0000256" key="5">
    <source>
        <dbReference type="ARBA" id="ARBA00022485"/>
    </source>
</evidence>
<comment type="caution">
    <text evidence="14">The sequence shown here is derived from an EMBL/GenBank/DDBJ whole genome shotgun (WGS) entry which is preliminary data.</text>
</comment>
<dbReference type="EMBL" id="JABAEW010000024">
    <property type="protein sequence ID" value="NMD87425.1"/>
    <property type="molecule type" value="Genomic_DNA"/>
</dbReference>
<dbReference type="Gene3D" id="3.20.20.70">
    <property type="entry name" value="Aldolase class I"/>
    <property type="match status" value="1"/>
</dbReference>
<evidence type="ECO:0000256" key="8">
    <source>
        <dbReference type="ARBA" id="ARBA00023002"/>
    </source>
</evidence>
<dbReference type="NCBIfam" id="TIGR02491">
    <property type="entry name" value="NrdG"/>
    <property type="match status" value="1"/>
</dbReference>
<dbReference type="CDD" id="cd01335">
    <property type="entry name" value="Radical_SAM"/>
    <property type="match status" value="1"/>
</dbReference>
<organism evidence="14 15">
    <name type="scientific">Victivallis vadensis</name>
    <dbReference type="NCBI Taxonomy" id="172901"/>
    <lineage>
        <taxon>Bacteria</taxon>
        <taxon>Pseudomonadati</taxon>
        <taxon>Lentisphaerota</taxon>
        <taxon>Lentisphaeria</taxon>
        <taxon>Victivallales</taxon>
        <taxon>Victivallaceae</taxon>
        <taxon>Victivallis</taxon>
    </lineage>
</organism>
<dbReference type="InterPro" id="IPR034457">
    <property type="entry name" value="Organic_radical-activating"/>
</dbReference>
<comment type="catalytic activity">
    <reaction evidence="12">
        <text>glycyl-[protein] + reduced [flavodoxin] + S-adenosyl-L-methionine = glycin-2-yl radical-[protein] + semiquinone [flavodoxin] + 5'-deoxyadenosine + L-methionine + H(+)</text>
        <dbReference type="Rhea" id="RHEA:61976"/>
        <dbReference type="Rhea" id="RHEA-COMP:10622"/>
        <dbReference type="Rhea" id="RHEA-COMP:14480"/>
        <dbReference type="Rhea" id="RHEA-COMP:15993"/>
        <dbReference type="Rhea" id="RHEA-COMP:15994"/>
        <dbReference type="ChEBI" id="CHEBI:15378"/>
        <dbReference type="ChEBI" id="CHEBI:17319"/>
        <dbReference type="ChEBI" id="CHEBI:29947"/>
        <dbReference type="ChEBI" id="CHEBI:32722"/>
        <dbReference type="ChEBI" id="CHEBI:57618"/>
        <dbReference type="ChEBI" id="CHEBI:57844"/>
        <dbReference type="ChEBI" id="CHEBI:59789"/>
        <dbReference type="ChEBI" id="CHEBI:140311"/>
    </reaction>
</comment>
<keyword evidence="5" id="KW-0004">4Fe-4S</keyword>
<dbReference type="SFLD" id="SFLDS00029">
    <property type="entry name" value="Radical_SAM"/>
    <property type="match status" value="1"/>
</dbReference>
<protein>
    <recommendedName>
        <fullName evidence="4">Anaerobic ribonucleoside-triphosphate reductase-activating protein</fullName>
    </recommendedName>
    <alternativeName>
        <fullName evidence="11">Class III anaerobic ribonucleotide reductase small component</fullName>
    </alternativeName>
</protein>
<evidence type="ECO:0000256" key="1">
    <source>
        <dbReference type="ARBA" id="ARBA00001966"/>
    </source>
</evidence>
<accession>A0A848AVE5</accession>
<reference evidence="14 15" key="1">
    <citation type="submission" date="2020-04" db="EMBL/GenBank/DDBJ databases">
        <authorList>
            <person name="Hitch T.C.A."/>
            <person name="Wylensek D."/>
            <person name="Clavel T."/>
        </authorList>
    </citation>
    <scope>NUCLEOTIDE SEQUENCE [LARGE SCALE GENOMIC DNA]</scope>
    <source>
        <strain evidence="14 15">COR2-253-APC-1A</strain>
    </source>
</reference>
<dbReference type="SFLD" id="SFLDG01066">
    <property type="entry name" value="organic_radical-activating_enz"/>
    <property type="match status" value="1"/>
</dbReference>
<evidence type="ECO:0000256" key="6">
    <source>
        <dbReference type="ARBA" id="ARBA00022691"/>
    </source>
</evidence>
<keyword evidence="10" id="KW-0411">Iron-sulfur</keyword>
<dbReference type="GO" id="GO:0004748">
    <property type="term" value="F:ribonucleoside-diphosphate reductase activity, thioredoxin disulfide as acceptor"/>
    <property type="evidence" value="ECO:0007669"/>
    <property type="project" value="TreeGrafter"/>
</dbReference>
<evidence type="ECO:0000256" key="9">
    <source>
        <dbReference type="ARBA" id="ARBA00023004"/>
    </source>
</evidence>
<evidence type="ECO:0000256" key="11">
    <source>
        <dbReference type="ARBA" id="ARBA00033436"/>
    </source>
</evidence>
<dbReference type="PROSITE" id="PS01087">
    <property type="entry name" value="RADICAL_ACTIVATING"/>
    <property type="match status" value="1"/>
</dbReference>
<feature type="region of interest" description="Disordered" evidence="13">
    <location>
        <begin position="1"/>
        <end position="61"/>
    </location>
</feature>
<dbReference type="GO" id="GO:0046872">
    <property type="term" value="F:metal ion binding"/>
    <property type="evidence" value="ECO:0007669"/>
    <property type="project" value="UniProtKB-KW"/>
</dbReference>
<evidence type="ECO:0000256" key="10">
    <source>
        <dbReference type="ARBA" id="ARBA00023014"/>
    </source>
</evidence>
<evidence type="ECO:0000256" key="3">
    <source>
        <dbReference type="ARBA" id="ARBA00009777"/>
    </source>
</evidence>
<dbReference type="InterPro" id="IPR013785">
    <property type="entry name" value="Aldolase_TIM"/>
</dbReference>
<dbReference type="InterPro" id="IPR001989">
    <property type="entry name" value="Radical_activat_CS"/>
</dbReference>
<evidence type="ECO:0000313" key="15">
    <source>
        <dbReference type="Proteomes" id="UP000576225"/>
    </source>
</evidence>
<dbReference type="InterPro" id="IPR058240">
    <property type="entry name" value="rSAM_sf"/>
</dbReference>
<dbReference type="InterPro" id="IPR007197">
    <property type="entry name" value="rSAM"/>
</dbReference>
<dbReference type="Pfam" id="PF13353">
    <property type="entry name" value="Fer4_12"/>
    <property type="match status" value="1"/>
</dbReference>
<comment type="similarity">
    <text evidence="3">Belongs to the organic radical-activating enzymes family.</text>
</comment>
<dbReference type="PANTHER" id="PTHR30352">
    <property type="entry name" value="PYRUVATE FORMATE-LYASE-ACTIVATING ENZYME"/>
    <property type="match status" value="1"/>
</dbReference>
<dbReference type="SFLD" id="SFLDG01063">
    <property type="entry name" value="activating_enzymes__group_1"/>
    <property type="match status" value="1"/>
</dbReference>
<dbReference type="GO" id="GO:0051539">
    <property type="term" value="F:4 iron, 4 sulfur cluster binding"/>
    <property type="evidence" value="ECO:0007669"/>
    <property type="project" value="UniProtKB-KW"/>
</dbReference>
<evidence type="ECO:0000256" key="12">
    <source>
        <dbReference type="ARBA" id="ARBA00047365"/>
    </source>
</evidence>
<keyword evidence="9" id="KW-0408">Iron</keyword>
<feature type="compositionally biased region" description="Low complexity" evidence="13">
    <location>
        <begin position="33"/>
        <end position="61"/>
    </location>
</feature>
<evidence type="ECO:0000256" key="13">
    <source>
        <dbReference type="SAM" id="MobiDB-lite"/>
    </source>
</evidence>
<dbReference type="PANTHER" id="PTHR30352:SF2">
    <property type="entry name" value="ANAEROBIC RIBONUCLEOSIDE-TRIPHOSPHATE REDUCTASE-ACTIVATING PROTEIN"/>
    <property type="match status" value="1"/>
</dbReference>
<comment type="function">
    <text evidence="2">Activation of anaerobic ribonucleoside-triphosphate reductase under anaerobic conditions by generation of an organic free radical, using S-adenosylmethionine and reduced flavodoxin as cosubstrates to produce 5'-deoxy-adenosine.</text>
</comment>
<dbReference type="GO" id="GO:0043365">
    <property type="term" value="F:[formate-C-acetyltransferase]-activating enzyme activity"/>
    <property type="evidence" value="ECO:0007669"/>
    <property type="project" value="InterPro"/>
</dbReference>
<keyword evidence="7" id="KW-0479">Metal-binding</keyword>
<evidence type="ECO:0000256" key="7">
    <source>
        <dbReference type="ARBA" id="ARBA00022723"/>
    </source>
</evidence>
<dbReference type="SFLD" id="SFLDF00299">
    <property type="entry name" value="anaerobic_ribonucleoside-triph"/>
    <property type="match status" value="1"/>
</dbReference>
<dbReference type="InterPro" id="IPR012837">
    <property type="entry name" value="NrdG"/>
</dbReference>
<evidence type="ECO:0000256" key="4">
    <source>
        <dbReference type="ARBA" id="ARBA00014281"/>
    </source>
</evidence>